<dbReference type="AlphaFoldDB" id="A0A8H7ET98"/>
<gene>
    <name evidence="5" type="primary">ACBP5_2</name>
    <name evidence="5" type="ORF">EC973_005259</name>
</gene>
<dbReference type="Pfam" id="PF24681">
    <property type="entry name" value="Kelch_KLHDC2_KLHL20_DRC7"/>
    <property type="match status" value="1"/>
</dbReference>
<dbReference type="Proteomes" id="UP000605846">
    <property type="component" value="Unassembled WGS sequence"/>
</dbReference>
<keyword evidence="4" id="KW-1133">Transmembrane helix</keyword>
<protein>
    <submittedName>
        <fullName evidence="5">Acyl-CoA-binding domain-containing protein 5</fullName>
    </submittedName>
</protein>
<keyword evidence="1" id="KW-0880">Kelch repeat</keyword>
<keyword evidence="6" id="KW-1185">Reference proteome</keyword>
<evidence type="ECO:0000256" key="4">
    <source>
        <dbReference type="SAM" id="Phobius"/>
    </source>
</evidence>
<keyword evidence="4" id="KW-0812">Transmembrane</keyword>
<dbReference type="PANTHER" id="PTHR46093">
    <property type="entry name" value="ACYL-COA-BINDING DOMAIN-CONTAINING PROTEIN 5"/>
    <property type="match status" value="1"/>
</dbReference>
<dbReference type="EMBL" id="JABAYA010000003">
    <property type="protein sequence ID" value="KAF7732363.1"/>
    <property type="molecule type" value="Genomic_DNA"/>
</dbReference>
<sequence length="407" mass="45325">MTASANNSGIAWYYGGRSPMYAQNSQPTYYNDFSSFNPYDRTWASHNAQYPYGNRPPRYGHSSNLINNRLFIFGGVTVINGTELTADFQSVLVYDTEENKAVTMATIGDIPPAALSYSATVAPDGHSIVIFGGHNASSSKVFEPTQQVYVLDTCTLSWSKPSVSGTPAAARAAHQAVTYGKYMLVMLGITSVDEQTRKPSAYANDVAVLDMEEWQWVTSMPYQDRAEPTYQPSCRFQFPDLPSTPQTAGDHPLPYDPTVISNPNQGSGDDKKAKGFGISFGLLGFLLAVGGVIYYFLRVRKNARKLNPRWMPGALSADNHAYRDLNNRNDYPLFVYNNEKKDEELGTTTTGATTGMRTYTASDHDQWERELGQDRERPVDGQPLSRHTDIWNRMRDLNANENRGSHL</sequence>
<name>A0A8H7ET98_9FUNG</name>
<evidence type="ECO:0000256" key="1">
    <source>
        <dbReference type="ARBA" id="ARBA00022441"/>
    </source>
</evidence>
<dbReference type="OrthoDB" id="2363659at2759"/>
<feature type="compositionally biased region" description="Basic and acidic residues" evidence="3">
    <location>
        <begin position="364"/>
        <end position="379"/>
    </location>
</feature>
<dbReference type="InterPro" id="IPR015915">
    <property type="entry name" value="Kelch-typ_b-propeller"/>
</dbReference>
<reference evidence="5" key="1">
    <citation type="submission" date="2020-01" db="EMBL/GenBank/DDBJ databases">
        <title>Genome Sequencing of Three Apophysomyces-Like Fungal Strains Confirms a Novel Fungal Genus in the Mucoromycota with divergent Burkholderia-like Endosymbiotic Bacteria.</title>
        <authorList>
            <person name="Stajich J.E."/>
            <person name="Macias A.M."/>
            <person name="Carter-House D."/>
            <person name="Lovett B."/>
            <person name="Kasson L.R."/>
            <person name="Berry K."/>
            <person name="Grigoriev I."/>
            <person name="Chang Y."/>
            <person name="Spatafora J."/>
            <person name="Kasson M.T."/>
        </authorList>
    </citation>
    <scope>NUCLEOTIDE SEQUENCE</scope>
    <source>
        <strain evidence="5">NRRL A-21654</strain>
    </source>
</reference>
<evidence type="ECO:0000256" key="2">
    <source>
        <dbReference type="ARBA" id="ARBA00022737"/>
    </source>
</evidence>
<evidence type="ECO:0000313" key="5">
    <source>
        <dbReference type="EMBL" id="KAF7732363.1"/>
    </source>
</evidence>
<comment type="caution">
    <text evidence="5">The sequence shown here is derived from an EMBL/GenBank/DDBJ whole genome shotgun (WGS) entry which is preliminary data.</text>
</comment>
<keyword evidence="4" id="KW-0472">Membrane</keyword>
<organism evidence="5 6">
    <name type="scientific">Apophysomyces ossiformis</name>
    <dbReference type="NCBI Taxonomy" id="679940"/>
    <lineage>
        <taxon>Eukaryota</taxon>
        <taxon>Fungi</taxon>
        <taxon>Fungi incertae sedis</taxon>
        <taxon>Mucoromycota</taxon>
        <taxon>Mucoromycotina</taxon>
        <taxon>Mucoromycetes</taxon>
        <taxon>Mucorales</taxon>
        <taxon>Mucorineae</taxon>
        <taxon>Mucoraceae</taxon>
        <taxon>Apophysomyces</taxon>
    </lineage>
</organism>
<accession>A0A8H7ET98</accession>
<evidence type="ECO:0000313" key="6">
    <source>
        <dbReference type="Proteomes" id="UP000605846"/>
    </source>
</evidence>
<dbReference type="Gene3D" id="2.120.10.80">
    <property type="entry name" value="Kelch-type beta propeller"/>
    <property type="match status" value="1"/>
</dbReference>
<feature type="region of interest" description="Disordered" evidence="3">
    <location>
        <begin position="364"/>
        <end position="387"/>
    </location>
</feature>
<keyword evidence="2" id="KW-0677">Repeat</keyword>
<proteinExistence type="predicted"/>
<dbReference type="PANTHER" id="PTHR46093:SF3">
    <property type="entry name" value="ACYL-COA-BINDING DOMAIN-CONTAINING PROTEIN 4"/>
    <property type="match status" value="1"/>
</dbReference>
<dbReference type="SUPFAM" id="SSF117281">
    <property type="entry name" value="Kelch motif"/>
    <property type="match status" value="1"/>
</dbReference>
<feature type="transmembrane region" description="Helical" evidence="4">
    <location>
        <begin position="276"/>
        <end position="297"/>
    </location>
</feature>
<evidence type="ECO:0000256" key="3">
    <source>
        <dbReference type="SAM" id="MobiDB-lite"/>
    </source>
</evidence>